<dbReference type="AlphaFoldDB" id="A0A672FFI2"/>
<feature type="domain" description="WAP" evidence="1">
    <location>
        <begin position="21"/>
        <end position="68"/>
    </location>
</feature>
<dbReference type="Gene3D" id="4.10.75.10">
    <property type="entry name" value="Elafin-like"/>
    <property type="match status" value="1"/>
</dbReference>
<dbReference type="InterPro" id="IPR036645">
    <property type="entry name" value="Elafin-like_sf"/>
</dbReference>
<dbReference type="PROSITE" id="PS51390">
    <property type="entry name" value="WAP"/>
    <property type="match status" value="1"/>
</dbReference>
<evidence type="ECO:0000313" key="3">
    <source>
        <dbReference type="Proteomes" id="UP000472267"/>
    </source>
</evidence>
<dbReference type="GO" id="GO:0005576">
    <property type="term" value="C:extracellular region"/>
    <property type="evidence" value="ECO:0007669"/>
    <property type="project" value="InterPro"/>
</dbReference>
<evidence type="ECO:0000313" key="2">
    <source>
        <dbReference type="Ensembl" id="ENSSFAP00005003145.1"/>
    </source>
</evidence>
<dbReference type="SUPFAM" id="SSF57256">
    <property type="entry name" value="Elafin-like"/>
    <property type="match status" value="1"/>
</dbReference>
<dbReference type="PRINTS" id="PR00003">
    <property type="entry name" value="4DISULPHCORE"/>
</dbReference>
<dbReference type="InParanoid" id="A0A672FFI2"/>
<accession>A0A672FFI2</accession>
<dbReference type="Pfam" id="PF00095">
    <property type="entry name" value="WAP"/>
    <property type="match status" value="1"/>
</dbReference>
<proteinExistence type="predicted"/>
<reference evidence="2" key="3">
    <citation type="submission" date="2025-09" db="UniProtKB">
        <authorList>
            <consortium name="Ensembl"/>
        </authorList>
    </citation>
    <scope>IDENTIFICATION</scope>
</reference>
<dbReference type="Ensembl" id="ENSSFAT00005003386.1">
    <property type="protein sequence ID" value="ENSSFAP00005003145.1"/>
    <property type="gene ID" value="ENSSFAG00005002142.1"/>
</dbReference>
<dbReference type="GO" id="GO:0030414">
    <property type="term" value="F:peptidase inhibitor activity"/>
    <property type="evidence" value="ECO:0007669"/>
    <property type="project" value="InterPro"/>
</dbReference>
<dbReference type="InterPro" id="IPR008197">
    <property type="entry name" value="WAP_dom"/>
</dbReference>
<organism evidence="2 3">
    <name type="scientific">Salarias fasciatus</name>
    <name type="common">Jewelled blenny</name>
    <name type="synonym">Blennius fasciatus</name>
    <dbReference type="NCBI Taxonomy" id="181472"/>
    <lineage>
        <taxon>Eukaryota</taxon>
        <taxon>Metazoa</taxon>
        <taxon>Chordata</taxon>
        <taxon>Craniata</taxon>
        <taxon>Vertebrata</taxon>
        <taxon>Euteleostomi</taxon>
        <taxon>Actinopterygii</taxon>
        <taxon>Neopterygii</taxon>
        <taxon>Teleostei</taxon>
        <taxon>Neoteleostei</taxon>
        <taxon>Acanthomorphata</taxon>
        <taxon>Ovalentaria</taxon>
        <taxon>Blenniimorphae</taxon>
        <taxon>Blenniiformes</taxon>
        <taxon>Blennioidei</taxon>
        <taxon>Blenniidae</taxon>
        <taxon>Salariinae</taxon>
        <taxon>Salarias</taxon>
    </lineage>
</organism>
<sequence length="72" mass="8226">RCSGAWVTCLKQHLFTYRFLLPVKDGVCPDRIPRACKFPTRKCKSDRDCDGKQKCCDFGCGRRCVAPKRGEI</sequence>
<dbReference type="Proteomes" id="UP000472267">
    <property type="component" value="Chromosome 20"/>
</dbReference>
<dbReference type="SMART" id="SM00217">
    <property type="entry name" value="WAP"/>
    <property type="match status" value="1"/>
</dbReference>
<protein>
    <recommendedName>
        <fullName evidence="1">WAP domain-containing protein</fullName>
    </recommendedName>
</protein>
<dbReference type="OMA" id="RIPRACK"/>
<reference evidence="2" key="2">
    <citation type="submission" date="2025-08" db="UniProtKB">
        <authorList>
            <consortium name="Ensembl"/>
        </authorList>
    </citation>
    <scope>IDENTIFICATION</scope>
</reference>
<keyword evidence="3" id="KW-1185">Reference proteome</keyword>
<reference evidence="2" key="1">
    <citation type="submission" date="2019-06" db="EMBL/GenBank/DDBJ databases">
        <authorList>
            <consortium name="Wellcome Sanger Institute Data Sharing"/>
        </authorList>
    </citation>
    <scope>NUCLEOTIDE SEQUENCE [LARGE SCALE GENOMIC DNA]</scope>
</reference>
<name>A0A672FFI2_SALFA</name>
<evidence type="ECO:0000259" key="1">
    <source>
        <dbReference type="PROSITE" id="PS51390"/>
    </source>
</evidence>